<protein>
    <submittedName>
        <fullName evidence="2">Uncharacterized protein</fullName>
    </submittedName>
</protein>
<proteinExistence type="predicted"/>
<name>A0A7T7KLN6_9HYPH</name>
<evidence type="ECO:0000256" key="1">
    <source>
        <dbReference type="SAM" id="MobiDB-lite"/>
    </source>
</evidence>
<evidence type="ECO:0000313" key="2">
    <source>
        <dbReference type="EMBL" id="QQM30064.1"/>
    </source>
</evidence>
<dbReference type="Proteomes" id="UP000596083">
    <property type="component" value="Chromosome"/>
</dbReference>
<accession>A0A7T7KLN6</accession>
<gene>
    <name evidence="2" type="ORF">JET14_17520</name>
</gene>
<dbReference type="RefSeq" id="WP_200335182.1">
    <property type="nucleotide sequence ID" value="NZ_CP066786.1"/>
</dbReference>
<dbReference type="AlphaFoldDB" id="A0A7T7KLN6"/>
<feature type="compositionally biased region" description="Polar residues" evidence="1">
    <location>
        <begin position="59"/>
        <end position="68"/>
    </location>
</feature>
<evidence type="ECO:0000313" key="3">
    <source>
        <dbReference type="Proteomes" id="UP000596083"/>
    </source>
</evidence>
<dbReference type="EMBL" id="CP066786">
    <property type="protein sequence ID" value="QQM30064.1"/>
    <property type="molecule type" value="Genomic_DNA"/>
</dbReference>
<sequence>MEMLNVGRTHEMLEDLAARFTAEQALSGKERKARAILRYEMGSMLGGRSPDARIRSSDEQNSGCELLG</sequence>
<feature type="region of interest" description="Disordered" evidence="1">
    <location>
        <begin position="45"/>
        <end position="68"/>
    </location>
</feature>
<dbReference type="KEGG" id="mlut:JET14_17520"/>
<organism evidence="2 3">
    <name type="scientific">Martelella lutilitoris</name>
    <dbReference type="NCBI Taxonomy" id="2583532"/>
    <lineage>
        <taxon>Bacteria</taxon>
        <taxon>Pseudomonadati</taxon>
        <taxon>Pseudomonadota</taxon>
        <taxon>Alphaproteobacteria</taxon>
        <taxon>Hyphomicrobiales</taxon>
        <taxon>Aurantimonadaceae</taxon>
        <taxon>Martelella</taxon>
    </lineage>
</organism>
<reference evidence="2 3" key="1">
    <citation type="submission" date="2020-12" db="EMBL/GenBank/DDBJ databases">
        <authorList>
            <person name="Zheng R.K."/>
            <person name="Sun C.M."/>
        </authorList>
    </citation>
    <scope>NUCLEOTIDE SEQUENCE [LARGE SCALE GENOMIC DNA]</scope>
    <source>
        <strain evidence="2 3">ZRK001</strain>
    </source>
</reference>